<dbReference type="GO" id="GO:0070182">
    <property type="term" value="F:DNA polymerase binding"/>
    <property type="evidence" value="ECO:0007669"/>
    <property type="project" value="TreeGrafter"/>
</dbReference>
<dbReference type="GO" id="GO:0000793">
    <property type="term" value="C:condensed chromosome"/>
    <property type="evidence" value="ECO:0007669"/>
    <property type="project" value="TreeGrafter"/>
</dbReference>
<feature type="region of interest" description="Disordered" evidence="6">
    <location>
        <begin position="1408"/>
        <end position="1432"/>
    </location>
</feature>
<feature type="compositionally biased region" description="Acidic residues" evidence="6">
    <location>
        <begin position="1284"/>
        <end position="1293"/>
    </location>
</feature>
<dbReference type="GO" id="GO:0005634">
    <property type="term" value="C:nucleus"/>
    <property type="evidence" value="ECO:0007669"/>
    <property type="project" value="UniProtKB-SubCell"/>
</dbReference>
<organism evidence="7 8">
    <name type="scientific">Rhizopus oryzae</name>
    <name type="common">Mucormycosis agent</name>
    <name type="synonym">Rhizopus arrhizus var. delemar</name>
    <dbReference type="NCBI Taxonomy" id="64495"/>
    <lineage>
        <taxon>Eukaryota</taxon>
        <taxon>Fungi</taxon>
        <taxon>Fungi incertae sedis</taxon>
        <taxon>Mucoromycota</taxon>
        <taxon>Mucoromycotina</taxon>
        <taxon>Mucoromycetes</taxon>
        <taxon>Mucorales</taxon>
        <taxon>Mucorineae</taxon>
        <taxon>Rhizopodaceae</taxon>
        <taxon>Rhizopus</taxon>
    </lineage>
</organism>
<keyword evidence="4" id="KW-0539">Nucleus</keyword>
<dbReference type="GO" id="GO:0007129">
    <property type="term" value="P:homologous chromosome pairing at meiosis"/>
    <property type="evidence" value="ECO:0007669"/>
    <property type="project" value="TreeGrafter"/>
</dbReference>
<evidence type="ECO:0000256" key="3">
    <source>
        <dbReference type="ARBA" id="ARBA00022843"/>
    </source>
</evidence>
<evidence type="ECO:0000256" key="2">
    <source>
        <dbReference type="ARBA" id="ARBA00022499"/>
    </source>
</evidence>
<dbReference type="InterPro" id="IPR036915">
    <property type="entry name" value="Cyclin-like_sf"/>
</dbReference>
<keyword evidence="3" id="KW-0832">Ubl conjugation</keyword>
<dbReference type="InterPro" id="IPR029448">
    <property type="entry name" value="FANCD2"/>
</dbReference>
<feature type="compositionally biased region" description="Polar residues" evidence="6">
    <location>
        <begin position="1337"/>
        <end position="1363"/>
    </location>
</feature>
<dbReference type="GO" id="GO:0036297">
    <property type="term" value="P:interstrand cross-link repair"/>
    <property type="evidence" value="ECO:0007669"/>
    <property type="project" value="TreeGrafter"/>
</dbReference>
<comment type="subcellular location">
    <subcellularLocation>
        <location evidence="1">Nucleus</location>
    </subcellularLocation>
</comment>
<dbReference type="Pfam" id="PF14631">
    <property type="entry name" value="FancD2"/>
    <property type="match status" value="2"/>
</dbReference>
<dbReference type="Gene3D" id="1.10.472.10">
    <property type="entry name" value="Cyclin-like"/>
    <property type="match status" value="1"/>
</dbReference>
<name>A0A9P6X9G6_RHIOR</name>
<evidence type="ECO:0000256" key="1">
    <source>
        <dbReference type="ARBA" id="ARBA00004123"/>
    </source>
</evidence>
<dbReference type="EMBL" id="JAANQT010000789">
    <property type="protein sequence ID" value="KAG1308366.1"/>
    <property type="molecule type" value="Genomic_DNA"/>
</dbReference>
<dbReference type="GO" id="GO:1990918">
    <property type="term" value="P:double-strand break repair involved in meiotic recombination"/>
    <property type="evidence" value="ECO:0007669"/>
    <property type="project" value="TreeGrafter"/>
</dbReference>
<proteinExistence type="inferred from homology"/>
<dbReference type="PANTHER" id="PTHR32086">
    <property type="entry name" value="FANCONI ANEMIA GROUP D2 PROTEIN"/>
    <property type="match status" value="1"/>
</dbReference>
<evidence type="ECO:0000256" key="4">
    <source>
        <dbReference type="ARBA" id="ARBA00023242"/>
    </source>
</evidence>
<comment type="caution">
    <text evidence="7">The sequence shown here is derived from an EMBL/GenBank/DDBJ whole genome shotgun (WGS) entry which is preliminary data.</text>
</comment>
<dbReference type="GO" id="GO:0031573">
    <property type="term" value="P:mitotic intra-S DNA damage checkpoint signaling"/>
    <property type="evidence" value="ECO:0007669"/>
    <property type="project" value="TreeGrafter"/>
</dbReference>
<evidence type="ECO:0000256" key="5">
    <source>
        <dbReference type="ARBA" id="ARBA00093456"/>
    </source>
</evidence>
<comment type="similarity">
    <text evidence="5">Belongs to the Fanconi anemia protein FANCD2 family.</text>
</comment>
<dbReference type="SUPFAM" id="SSF47954">
    <property type="entry name" value="Cyclin-like"/>
    <property type="match status" value="1"/>
</dbReference>
<dbReference type="Proteomes" id="UP000716291">
    <property type="component" value="Unassembled WGS sequence"/>
</dbReference>
<gene>
    <name evidence="7" type="ORF">G6F64_006099</name>
</gene>
<dbReference type="PANTHER" id="PTHR32086:SF0">
    <property type="entry name" value="FANCONI ANEMIA GROUP D2 PROTEIN"/>
    <property type="match status" value="1"/>
</dbReference>
<evidence type="ECO:0000313" key="7">
    <source>
        <dbReference type="EMBL" id="KAG1308366.1"/>
    </source>
</evidence>
<reference evidence="7" key="1">
    <citation type="journal article" date="2020" name="Microb. Genom.">
        <title>Genetic diversity of clinical and environmental Mucorales isolates obtained from an investigation of mucormycosis cases among solid organ transplant recipients.</title>
        <authorList>
            <person name="Nguyen M.H."/>
            <person name="Kaul D."/>
            <person name="Muto C."/>
            <person name="Cheng S.J."/>
            <person name="Richter R.A."/>
            <person name="Bruno V.M."/>
            <person name="Liu G."/>
            <person name="Beyhan S."/>
            <person name="Sundermann A.J."/>
            <person name="Mounaud S."/>
            <person name="Pasculle A.W."/>
            <person name="Nierman W.C."/>
            <person name="Driscoll E."/>
            <person name="Cumbie R."/>
            <person name="Clancy C.J."/>
            <person name="Dupont C.L."/>
        </authorList>
    </citation>
    <scope>NUCLEOTIDE SEQUENCE</scope>
    <source>
        <strain evidence="7">GL11</strain>
    </source>
</reference>
<feature type="region of interest" description="Disordered" evidence="6">
    <location>
        <begin position="1280"/>
        <end position="1377"/>
    </location>
</feature>
<evidence type="ECO:0000313" key="8">
    <source>
        <dbReference type="Proteomes" id="UP000716291"/>
    </source>
</evidence>
<evidence type="ECO:0008006" key="9">
    <source>
        <dbReference type="Google" id="ProtNLM"/>
    </source>
</evidence>
<evidence type="ECO:0000256" key="6">
    <source>
        <dbReference type="SAM" id="MobiDB-lite"/>
    </source>
</evidence>
<keyword evidence="8" id="KW-1185">Reference proteome</keyword>
<feature type="compositionally biased region" description="Acidic residues" evidence="6">
    <location>
        <begin position="1366"/>
        <end position="1377"/>
    </location>
</feature>
<sequence>MTFVELLSESGCHLEPIIEFQVEQVLFRRNLALKLRSQPNLFDDFIQDMQNYTEDPTILKKCLLPSMLANHISKTSRTSNTESLFKTLLAVDSIQSELITYLLERLPEFYDELENDNSSSCTARLILNQLRWLDYIAQPEALTDKLIEIIQITPSIIQHEIITSLPDIINDSEHKPVVVYLKELMNENFDLTVPILDALSNLTLHSESLEDVREVVLDRLESAELDDLAVILRFMLQTVTPNTVDMVITGIRQKLDFRTLGKIQQFNSSQRQTQQRSNSLVKDSPEALILESIKLGLQFHKFVCESWFRSIMALEETHAHKIIDVLILIILYSMPSMKKKAEAALKKKIIHGLITASLLEESILCHSSGLAGYWNSILSLSESLLRSCQQNIAISPCANVLYISSFKACDSYYRQEIVGSLVTHIGSGIEAEMNIALDVLLQLAKSDVSSVTVYGVFIKGILDYLDNLNLYQTRTLFDVFSLIALTSGNAADGSGNLWSDIQIVIRKQLSNPREKYKNIGIIASLSAVRVLGSRERCSEIQNQQGGSSSQTSKISATRHPLLKESISILDNLMRNCNGYPACISLCYDELAYIFSEGDLDERLEMWIKENLTSDFTEFYLSTTDDALQYIDDVKKKSHSRLSPVLQMNVDEEARILDKSLACYSSISHRKVLILLCEKQLNDGSLEGVNALSGCSILLFNDEDLEELSSEEAVDACDMLFYTINWFREVLNSFIDAKDEDLSQTLILRLRNILELESRLNGCLKHLSTYAPVEFHNTLVISSKEDFPRSSQIISSSSAPVELQENQSSAKSSAKKENKSLNITFSTVAELRPYMRAFNLSVFEIFKYNNNGTKMTYAEINYILEDLNDKLNIKIVPAPVLPFGKKKATNENKNPSSNVTLLARIDSQRFMRQIVPSLPYILQTLEDLYSEMQEQDIDSGRVDGAEEIVKAISQVVNILYKLLSWPYIQSSDNKDILEAIIQSLADRISGEPSKKRIPAEMQLRQAFQYLSNYGESMPQSVTAVLLFKTLLRLMEISNNHINLRQGALAVVSRITSTSWFDWRDIKKEIEYLIEQTIELNDDPLQVLHELANDVLSRFESEGLLEDHPLLRNDTAVQYYQAIISQTVKSFELLKNTDQDPEIVLVQIGRVVKIFERITHYVKIKEQRLLIAVLLKTGKLFIDQFTKHSIPYFTQIFKTYKANILAIFKDLQASTRVLQIICSHVKVLKDVSLSAYVPPLKKSLENIIYQVKMLVTRNGIPAPAFFMGALKHRDISGAEISSQILPEDDEEDSINEENTLSETGERDQLETESNNGSTTSSNTSSTRKELNIKRKKKYNNSNPNKRSKLTESVSEQNYRTSSQVPSSSEDEANDDEQDDERMISKLAADLDMEDEEEDDDVVHEFDLANMDSEEEQDPSPRPRSLTPPVKEEKKLVAKKKRLGIGRPKPIAQRKIFDLSSDGITEDLEEDLRNFGAELIQSAGILLKLPQVAMATAQVLFQRFFYMTSLKDYVYDMLIRRARKESTEIPLDAFSQRGYNLKNMVITAEMQILRKLGFHVHVQLPYNLMINYLRILGLEDDEKVTKRAWNYLNDG</sequence>
<protein>
    <recommendedName>
        <fullName evidence="9">Fanconi anemia group D2 protein</fullName>
    </recommendedName>
</protein>
<accession>A0A9P6X9G6</accession>
<feature type="compositionally biased region" description="Low complexity" evidence="6">
    <location>
        <begin position="1309"/>
        <end position="1323"/>
    </location>
</feature>
<keyword evidence="2" id="KW-1017">Isopeptide bond</keyword>
<dbReference type="OrthoDB" id="27031at2759"/>